<organism evidence="1 2">
    <name type="scientific">Hibiscus sabdariffa</name>
    <name type="common">roselle</name>
    <dbReference type="NCBI Taxonomy" id="183260"/>
    <lineage>
        <taxon>Eukaryota</taxon>
        <taxon>Viridiplantae</taxon>
        <taxon>Streptophyta</taxon>
        <taxon>Embryophyta</taxon>
        <taxon>Tracheophyta</taxon>
        <taxon>Spermatophyta</taxon>
        <taxon>Magnoliopsida</taxon>
        <taxon>eudicotyledons</taxon>
        <taxon>Gunneridae</taxon>
        <taxon>Pentapetalae</taxon>
        <taxon>rosids</taxon>
        <taxon>malvids</taxon>
        <taxon>Malvales</taxon>
        <taxon>Malvaceae</taxon>
        <taxon>Malvoideae</taxon>
        <taxon>Hibiscus</taxon>
    </lineage>
</organism>
<reference evidence="1 2" key="1">
    <citation type="journal article" date="2024" name="G3 (Bethesda)">
        <title>Genome assembly of Hibiscus sabdariffa L. provides insights into metabolisms of medicinal natural products.</title>
        <authorList>
            <person name="Kim T."/>
        </authorList>
    </citation>
    <scope>NUCLEOTIDE SEQUENCE [LARGE SCALE GENOMIC DNA]</scope>
    <source>
        <strain evidence="1">TK-2024</strain>
        <tissue evidence="1">Old leaves</tissue>
    </source>
</reference>
<evidence type="ECO:0000313" key="1">
    <source>
        <dbReference type="EMBL" id="KAK9022736.1"/>
    </source>
</evidence>
<accession>A0ABR2SBV6</accession>
<keyword evidence="2" id="KW-1185">Reference proteome</keyword>
<dbReference type="Proteomes" id="UP001396334">
    <property type="component" value="Unassembled WGS sequence"/>
</dbReference>
<sequence length="90" mass="9900">MCVCSNCAVTITSLVLVKGRPVNGSVNPEGMSGLVRFTEMPFRTTLLELVLYSLEKPVALWQKLDLSSFIFPLRVGGFRVRKGREVGIIG</sequence>
<gene>
    <name evidence="1" type="ORF">V6N11_002979</name>
</gene>
<protein>
    <submittedName>
        <fullName evidence="1">Uncharacterized protein</fullName>
    </submittedName>
</protein>
<comment type="caution">
    <text evidence="1">The sequence shown here is derived from an EMBL/GenBank/DDBJ whole genome shotgun (WGS) entry which is preliminary data.</text>
</comment>
<proteinExistence type="predicted"/>
<dbReference type="EMBL" id="JBBPBN010000015">
    <property type="protein sequence ID" value="KAK9022736.1"/>
    <property type="molecule type" value="Genomic_DNA"/>
</dbReference>
<name>A0ABR2SBV6_9ROSI</name>
<evidence type="ECO:0000313" key="2">
    <source>
        <dbReference type="Proteomes" id="UP001396334"/>
    </source>
</evidence>